<feature type="non-terminal residue" evidence="1">
    <location>
        <position position="1"/>
    </location>
</feature>
<reference evidence="1" key="1">
    <citation type="submission" date="2018-05" db="EMBL/GenBank/DDBJ databases">
        <authorList>
            <person name="Lanie J.A."/>
            <person name="Ng W.-L."/>
            <person name="Kazmierczak K.M."/>
            <person name="Andrzejewski T.M."/>
            <person name="Davidsen T.M."/>
            <person name="Wayne K.J."/>
            <person name="Tettelin H."/>
            <person name="Glass J.I."/>
            <person name="Rusch D."/>
            <person name="Podicherti R."/>
            <person name="Tsui H.-C.T."/>
            <person name="Winkler M.E."/>
        </authorList>
    </citation>
    <scope>NUCLEOTIDE SEQUENCE</scope>
</reference>
<evidence type="ECO:0000313" key="1">
    <source>
        <dbReference type="EMBL" id="SVC53052.1"/>
    </source>
</evidence>
<dbReference type="AlphaFoldDB" id="A0A382N011"/>
<sequence length="349" mass="40287">LLKKLKRPVLFSFQLLDLSDYFKMFGFILVYPFRVIRKIRRLKGSSEDMLLRFFLWDTMDHTTVKNYARQLFGKHISGMKVPAVKCISWYENQPQDKNFYKGLRSTHENVKIYGAQLYLWPATLLHCHADEEEINFELIPDRILVNGNYYLNKDSGLKFEVGPSMRYSQLFQTKVDSKGKTSLLVLMPFFEHEIDMILQMIDEANLSVALFVKFHPATDKKKYAHRIKGKMQIVEDDIYTIFNRIGCVIGKSTGALVEATSLGIPVINIETRLGVSHNYLPAFGKGIIWENASNGAEIRKWVKMFSDLVTTKPDLINSIAEKHKEMFFCKPTNEKIDNTFGLCESGNEP</sequence>
<evidence type="ECO:0008006" key="2">
    <source>
        <dbReference type="Google" id="ProtNLM"/>
    </source>
</evidence>
<name>A0A382N011_9ZZZZ</name>
<dbReference type="EMBL" id="UINC01096289">
    <property type="protein sequence ID" value="SVC53052.1"/>
    <property type="molecule type" value="Genomic_DNA"/>
</dbReference>
<proteinExistence type="predicted"/>
<accession>A0A382N011</accession>
<protein>
    <recommendedName>
        <fullName evidence="2">UDP-N-acetylglucosamine 2-epimerase domain-containing protein</fullName>
    </recommendedName>
</protein>
<dbReference type="SUPFAM" id="SSF53756">
    <property type="entry name" value="UDP-Glycosyltransferase/glycogen phosphorylase"/>
    <property type="match status" value="1"/>
</dbReference>
<organism evidence="1">
    <name type="scientific">marine metagenome</name>
    <dbReference type="NCBI Taxonomy" id="408172"/>
    <lineage>
        <taxon>unclassified sequences</taxon>
        <taxon>metagenomes</taxon>
        <taxon>ecological metagenomes</taxon>
    </lineage>
</organism>
<gene>
    <name evidence="1" type="ORF">METZ01_LOCUS305906</name>
</gene>